<feature type="domain" description="PKD" evidence="2">
    <location>
        <begin position="57"/>
        <end position="119"/>
    </location>
</feature>
<dbReference type="PROSITE" id="PS50093">
    <property type="entry name" value="PKD"/>
    <property type="match status" value="1"/>
</dbReference>
<sequence length="641" mass="70750">MRNFLYLLLFSNFSAIGQVTLQIETSRITGVAPLYVFFDATQSAGLDGTNDLTNSDFSWNFDTTNTDPDGTWDISKGMVAGHVFEQPGIYTVQSTVTDPQGNVDVQTITITVTSFTGITYYVSEDGNNDFDGTSVAFPWRTAEHALQQLNSNEQILFRRGDTFDTNGENIEELQNGPIIIGAYGSGNSPVLTSNTEEVLQLINSSDIRIMDLHLIPQGTGPFGAGAITVLNNSENIVALRLEIEQATGRAIYQDESNLFGVFDSQLHDFGVIGVFSGDSNRFSFVGNTIDQLIGTAQPEHGIRIQGGEKQFLAHNTLTNLVDTKTAITVRGDGQRHVMIYRNNMDRILGVNPQNAQTVAAISDVTIEGNYIGQNSDYMGQSFGPTINGINIEATNVTIRNNVIDGYRNAVFVGNDGNGVLSGEVDVFHNTVNWRPVTPESGISGRIVRVRDAFEVTIQNNVISVPTEIEGEVLNQDILSTNIFTSNNLVTENPDYISGTLPESAADQNNISNYMSTEYSPMVDQGSNSTPVYFDIINNQRPFNSNKDLGAFEVIDISLSIEENKQKKIFIYPNPTNHYIHVYNNEIYDVVITDMNGKLVLKKNKCQFPIDISNLLEGFYFLSLENEKTRLTYKVIKQAIPN</sequence>
<evidence type="ECO:0000313" key="4">
    <source>
        <dbReference type="Proteomes" id="UP000198521"/>
    </source>
</evidence>
<dbReference type="EMBL" id="FOAB01000002">
    <property type="protein sequence ID" value="SEK81988.1"/>
    <property type="molecule type" value="Genomic_DNA"/>
</dbReference>
<dbReference type="NCBIfam" id="TIGR04183">
    <property type="entry name" value="Por_Secre_tail"/>
    <property type="match status" value="1"/>
</dbReference>
<dbReference type="Pfam" id="PF00801">
    <property type="entry name" value="PKD"/>
    <property type="match status" value="1"/>
</dbReference>
<name>A0A1H7K541_AQUAM</name>
<dbReference type="InterPro" id="IPR035986">
    <property type="entry name" value="PKD_dom_sf"/>
</dbReference>
<dbReference type="InterPro" id="IPR012334">
    <property type="entry name" value="Pectin_lyas_fold"/>
</dbReference>
<evidence type="ECO:0000313" key="3">
    <source>
        <dbReference type="EMBL" id="SEK81988.1"/>
    </source>
</evidence>
<dbReference type="CDD" id="cd00146">
    <property type="entry name" value="PKD"/>
    <property type="match status" value="1"/>
</dbReference>
<dbReference type="SUPFAM" id="SSF49299">
    <property type="entry name" value="PKD domain"/>
    <property type="match status" value="1"/>
</dbReference>
<organism evidence="3 4">
    <name type="scientific">Aquimarina amphilecti</name>
    <dbReference type="NCBI Taxonomy" id="1038014"/>
    <lineage>
        <taxon>Bacteria</taxon>
        <taxon>Pseudomonadati</taxon>
        <taxon>Bacteroidota</taxon>
        <taxon>Flavobacteriia</taxon>
        <taxon>Flavobacteriales</taxon>
        <taxon>Flavobacteriaceae</taxon>
        <taxon>Aquimarina</taxon>
    </lineage>
</organism>
<keyword evidence="1" id="KW-0732">Signal</keyword>
<accession>A0A1H7K541</accession>
<dbReference type="InterPro" id="IPR000601">
    <property type="entry name" value="PKD_dom"/>
</dbReference>
<dbReference type="InterPro" id="IPR026444">
    <property type="entry name" value="Secre_tail"/>
</dbReference>
<keyword evidence="4" id="KW-1185">Reference proteome</keyword>
<proteinExistence type="predicted"/>
<evidence type="ECO:0000256" key="1">
    <source>
        <dbReference type="ARBA" id="ARBA00022729"/>
    </source>
</evidence>
<dbReference type="Gene3D" id="2.60.40.10">
    <property type="entry name" value="Immunoglobulins"/>
    <property type="match status" value="1"/>
</dbReference>
<dbReference type="InterPro" id="IPR013783">
    <property type="entry name" value="Ig-like_fold"/>
</dbReference>
<dbReference type="Proteomes" id="UP000198521">
    <property type="component" value="Unassembled WGS sequence"/>
</dbReference>
<reference evidence="3 4" key="1">
    <citation type="submission" date="2016-10" db="EMBL/GenBank/DDBJ databases">
        <authorList>
            <person name="de Groot N.N."/>
        </authorList>
    </citation>
    <scope>NUCLEOTIDE SEQUENCE [LARGE SCALE GENOMIC DNA]</scope>
    <source>
        <strain evidence="3 4">DSM 25232</strain>
    </source>
</reference>
<gene>
    <name evidence="3" type="ORF">SAMN04487910_1208</name>
</gene>
<dbReference type="Gene3D" id="2.160.20.10">
    <property type="entry name" value="Single-stranded right-handed beta-helix, Pectin lyase-like"/>
    <property type="match status" value="1"/>
</dbReference>
<dbReference type="RefSeq" id="WP_091406630.1">
    <property type="nucleotide sequence ID" value="NZ_FOAB01000002.1"/>
</dbReference>
<protein>
    <submittedName>
        <fullName evidence="3">Por secretion system C-terminal sorting domain-containing protein</fullName>
    </submittedName>
</protein>
<dbReference type="AlphaFoldDB" id="A0A1H7K541"/>
<dbReference type="OrthoDB" id="1154670at2"/>
<dbReference type="Pfam" id="PF18962">
    <property type="entry name" value="Por_Secre_tail"/>
    <property type="match status" value="1"/>
</dbReference>
<dbReference type="SMART" id="SM00089">
    <property type="entry name" value="PKD"/>
    <property type="match status" value="1"/>
</dbReference>
<dbReference type="InterPro" id="IPR022409">
    <property type="entry name" value="PKD/Chitinase_dom"/>
</dbReference>
<dbReference type="SUPFAM" id="SSF51126">
    <property type="entry name" value="Pectin lyase-like"/>
    <property type="match status" value="1"/>
</dbReference>
<evidence type="ECO:0000259" key="2">
    <source>
        <dbReference type="PROSITE" id="PS50093"/>
    </source>
</evidence>
<dbReference type="STRING" id="1038014.SAMN04487910_1208"/>
<dbReference type="InterPro" id="IPR011050">
    <property type="entry name" value="Pectin_lyase_fold/virulence"/>
</dbReference>